<feature type="region of interest" description="Disordered" evidence="5">
    <location>
        <begin position="1"/>
        <end position="27"/>
    </location>
</feature>
<accession>A0A239PCG1</accession>
<organism evidence="7 8">
    <name type="scientific">Asanoa hainanensis</name>
    <dbReference type="NCBI Taxonomy" id="560556"/>
    <lineage>
        <taxon>Bacteria</taxon>
        <taxon>Bacillati</taxon>
        <taxon>Actinomycetota</taxon>
        <taxon>Actinomycetes</taxon>
        <taxon>Micromonosporales</taxon>
        <taxon>Micromonosporaceae</taxon>
        <taxon>Asanoa</taxon>
    </lineage>
</organism>
<protein>
    <submittedName>
        <fullName evidence="7">Regulatory protein, tetR family</fullName>
    </submittedName>
</protein>
<dbReference type="Pfam" id="PF13305">
    <property type="entry name" value="TetR_C_33"/>
    <property type="match status" value="1"/>
</dbReference>
<evidence type="ECO:0000256" key="2">
    <source>
        <dbReference type="ARBA" id="ARBA00023125"/>
    </source>
</evidence>
<dbReference type="GO" id="GO:0000976">
    <property type="term" value="F:transcription cis-regulatory region binding"/>
    <property type="evidence" value="ECO:0007669"/>
    <property type="project" value="TreeGrafter"/>
</dbReference>
<dbReference type="PANTHER" id="PTHR30055:SF243">
    <property type="entry name" value="HTH-TYPE TRANSCRIPTIONAL REGULATOR RV1816"/>
    <property type="match status" value="1"/>
</dbReference>
<dbReference type="AlphaFoldDB" id="A0A239PCG1"/>
<keyword evidence="2 4" id="KW-0238">DNA-binding</keyword>
<keyword evidence="3" id="KW-0804">Transcription</keyword>
<evidence type="ECO:0000256" key="1">
    <source>
        <dbReference type="ARBA" id="ARBA00023015"/>
    </source>
</evidence>
<keyword evidence="8" id="KW-1185">Reference proteome</keyword>
<evidence type="ECO:0000256" key="5">
    <source>
        <dbReference type="SAM" id="MobiDB-lite"/>
    </source>
</evidence>
<dbReference type="SUPFAM" id="SSF46689">
    <property type="entry name" value="Homeodomain-like"/>
    <property type="match status" value="1"/>
</dbReference>
<feature type="domain" description="HTH tetR-type" evidence="6">
    <location>
        <begin position="30"/>
        <end position="90"/>
    </location>
</feature>
<reference evidence="7 8" key="1">
    <citation type="submission" date="2017-06" db="EMBL/GenBank/DDBJ databases">
        <authorList>
            <person name="Kim H.J."/>
            <person name="Triplett B.A."/>
        </authorList>
    </citation>
    <scope>NUCLEOTIDE SEQUENCE [LARGE SCALE GENOMIC DNA]</scope>
    <source>
        <strain evidence="7 8">CGMCC 4.5593</strain>
    </source>
</reference>
<dbReference type="Proteomes" id="UP000198362">
    <property type="component" value="Unassembled WGS sequence"/>
</dbReference>
<dbReference type="InterPro" id="IPR025996">
    <property type="entry name" value="MT1864/Rv1816-like_C"/>
</dbReference>
<evidence type="ECO:0000259" key="6">
    <source>
        <dbReference type="PROSITE" id="PS50977"/>
    </source>
</evidence>
<dbReference type="Gene3D" id="1.10.357.10">
    <property type="entry name" value="Tetracycline Repressor, domain 2"/>
    <property type="match status" value="1"/>
</dbReference>
<dbReference type="InterPro" id="IPR009057">
    <property type="entry name" value="Homeodomain-like_sf"/>
</dbReference>
<feature type="DNA-binding region" description="H-T-H motif" evidence="4">
    <location>
        <begin position="53"/>
        <end position="72"/>
    </location>
</feature>
<proteinExistence type="predicted"/>
<evidence type="ECO:0000256" key="3">
    <source>
        <dbReference type="ARBA" id="ARBA00023163"/>
    </source>
</evidence>
<dbReference type="Pfam" id="PF00440">
    <property type="entry name" value="TetR_N"/>
    <property type="match status" value="1"/>
</dbReference>
<dbReference type="PROSITE" id="PS50977">
    <property type="entry name" value="HTH_TETR_2"/>
    <property type="match status" value="1"/>
</dbReference>
<dbReference type="SUPFAM" id="SSF48498">
    <property type="entry name" value="Tetracyclin repressor-like, C-terminal domain"/>
    <property type="match status" value="1"/>
</dbReference>
<keyword evidence="1" id="KW-0805">Transcription regulation</keyword>
<evidence type="ECO:0000256" key="4">
    <source>
        <dbReference type="PROSITE-ProRule" id="PRU00335"/>
    </source>
</evidence>
<dbReference type="InterPro" id="IPR036271">
    <property type="entry name" value="Tet_transcr_reg_TetR-rel_C_sf"/>
</dbReference>
<dbReference type="PANTHER" id="PTHR30055">
    <property type="entry name" value="HTH-TYPE TRANSCRIPTIONAL REGULATOR RUTR"/>
    <property type="match status" value="1"/>
</dbReference>
<dbReference type="InterPro" id="IPR050109">
    <property type="entry name" value="HTH-type_TetR-like_transc_reg"/>
</dbReference>
<evidence type="ECO:0000313" key="7">
    <source>
        <dbReference type="EMBL" id="SNT64740.1"/>
    </source>
</evidence>
<dbReference type="InterPro" id="IPR001647">
    <property type="entry name" value="HTH_TetR"/>
</dbReference>
<feature type="compositionally biased region" description="Polar residues" evidence="5">
    <location>
        <begin position="11"/>
        <end position="20"/>
    </location>
</feature>
<name>A0A239PCG1_9ACTN</name>
<sequence length="255" mass="28150">MNAVNYGNGVPGSQGSSRLSAPTRRERLRTSTLTEIKDEARRLLVTGGPDAISLRAIAREMGMTAPAIYRYFDSLDALVEALAGDLYIELSEVVSAAKHDAGDDPVAQIMAMARAFREWSVAHPAEFALILGSPLPGIVAFQESCDDEHHPGVEFGRPFMETINALWLREQYPTPPRSMMEERLAAHLEPLRAGHGEEVPIEVAWAFLSGWSRLYGLVSMEVFHHLRWAVSDPGALFEMELHSFVGQFTGQSDKS</sequence>
<dbReference type="EMBL" id="FZPH01000018">
    <property type="protein sequence ID" value="SNT64740.1"/>
    <property type="molecule type" value="Genomic_DNA"/>
</dbReference>
<evidence type="ECO:0000313" key="8">
    <source>
        <dbReference type="Proteomes" id="UP000198362"/>
    </source>
</evidence>
<gene>
    <name evidence="7" type="ORF">SAMN05421812_11822</name>
</gene>
<dbReference type="GO" id="GO:0003700">
    <property type="term" value="F:DNA-binding transcription factor activity"/>
    <property type="evidence" value="ECO:0007669"/>
    <property type="project" value="TreeGrafter"/>
</dbReference>